<reference evidence="1 2" key="1">
    <citation type="submission" date="2011-05" db="EMBL/GenBank/DDBJ databases">
        <authorList>
            <person name="Muzny D."/>
            <person name="Qin X."/>
            <person name="Deng J."/>
            <person name="Jiang H."/>
            <person name="Liu Y."/>
            <person name="Qu J."/>
            <person name="Song X.-Z."/>
            <person name="Zhang L."/>
            <person name="Thornton R."/>
            <person name="Coyle M."/>
            <person name="Francisco L."/>
            <person name="Jackson L."/>
            <person name="Javaid M."/>
            <person name="Korchina V."/>
            <person name="Kovar C."/>
            <person name="Mata R."/>
            <person name="Mathew T."/>
            <person name="Ngo R."/>
            <person name="Nguyen L."/>
            <person name="Nguyen N."/>
            <person name="Okwuonu G."/>
            <person name="Ongeri F."/>
            <person name="Pham C."/>
            <person name="Simmons D."/>
            <person name="Wilczek-Boney K."/>
            <person name="Hale W."/>
            <person name="Jakkamsetti A."/>
            <person name="Pham P."/>
            <person name="Ruth R."/>
            <person name="San Lucas F."/>
            <person name="Warren J."/>
            <person name="Zhang J."/>
            <person name="Zhao Z."/>
            <person name="Zhou C."/>
            <person name="Zhu D."/>
            <person name="Lee S."/>
            <person name="Bess C."/>
            <person name="Blankenburg K."/>
            <person name="Forbes L."/>
            <person name="Fu Q."/>
            <person name="Gubbala S."/>
            <person name="Hirani K."/>
            <person name="Jayaseelan J.C."/>
            <person name="Lara F."/>
            <person name="Munidasa M."/>
            <person name="Palculict T."/>
            <person name="Patil S."/>
            <person name="Pu L.-L."/>
            <person name="Saada N."/>
            <person name="Tang L."/>
            <person name="Weissenberger G."/>
            <person name="Zhu Y."/>
            <person name="Hemphill L."/>
            <person name="Shang Y."/>
            <person name="Youmans B."/>
            <person name="Ayvaz T."/>
            <person name="Ross M."/>
            <person name="Santibanez J."/>
            <person name="Aqrawi P."/>
            <person name="Gross S."/>
            <person name="Joshi V."/>
            <person name="Fowler G."/>
            <person name="Nazareth L."/>
            <person name="Reid J."/>
            <person name="Worley K."/>
            <person name="Petrosino J."/>
            <person name="Highlander S."/>
            <person name="Gibbs R."/>
        </authorList>
    </citation>
    <scope>NUCLEOTIDE SEQUENCE [LARGE SCALE GENOMIC DNA]</scope>
    <source>
        <strain evidence="1 2">ATCC 51191</strain>
    </source>
</reference>
<feature type="non-terminal residue" evidence="1">
    <location>
        <position position="321"/>
    </location>
</feature>
<organism evidence="1 2">
    <name type="scientific">Fusobacterium animalis ATCC 51191</name>
    <dbReference type="NCBI Taxonomy" id="997347"/>
    <lineage>
        <taxon>Bacteria</taxon>
        <taxon>Fusobacteriati</taxon>
        <taxon>Fusobacteriota</taxon>
        <taxon>Fusobacteriia</taxon>
        <taxon>Fusobacteriales</taxon>
        <taxon>Fusobacteriaceae</taxon>
        <taxon>Fusobacterium</taxon>
    </lineage>
</organism>
<protein>
    <recommendedName>
        <fullName evidence="3">Hemolysin</fullName>
    </recommendedName>
</protein>
<keyword evidence="2" id="KW-1185">Reference proteome</keyword>
<dbReference type="AlphaFoldDB" id="F9ERJ3"/>
<gene>
    <name evidence="1" type="ORF">HMPREF9094_2548</name>
</gene>
<comment type="caution">
    <text evidence="1">The sequence shown here is derived from an EMBL/GenBank/DDBJ whole genome shotgun (WGS) entry which is preliminary data.</text>
</comment>
<dbReference type="InterPro" id="IPR025157">
    <property type="entry name" value="Hemagglutinin_rpt"/>
</dbReference>
<proteinExistence type="predicted"/>
<accession>F9ERJ3</accession>
<sequence length="321" mass="33795">TVGKDNLKLAEANNNFYANMGVNLGFNKSSSRTNSHNESAVVTTIRGKDKDSSITYNNIKNIEYIGTQAKDTKFIYNNVDNITKKAVELNNYSSSSSKSTGVSAGANIGYGRKVLTDNASVSASTSKSKMNTDGTNFQNGLFVNVDEVHNNTKNMTLSGFNQIGGKVTGNIQNLTIESKQNTSNTSGSSKSGSIGFAPNGIPNSISANYSQTNGERRYVDTPTTFIIGHGSNLKVGKVENTAGAIGATGSGKLSIDEYVGHNLENVDKLKTVGGSVGVSASGITSLGVNYSDRKQEGITRNTVIGNVEVGKSSGDEINKDL</sequence>
<evidence type="ECO:0000313" key="1">
    <source>
        <dbReference type="EMBL" id="EGQ77054.1"/>
    </source>
</evidence>
<dbReference type="GO" id="GO:0003824">
    <property type="term" value="F:catalytic activity"/>
    <property type="evidence" value="ECO:0007669"/>
    <property type="project" value="UniProtKB-ARBA"/>
</dbReference>
<dbReference type="Proteomes" id="UP000005392">
    <property type="component" value="Unassembled WGS sequence"/>
</dbReference>
<feature type="non-terminal residue" evidence="1">
    <location>
        <position position="1"/>
    </location>
</feature>
<dbReference type="HOGENOM" id="CLU_052154_0_0_0"/>
<dbReference type="Pfam" id="PF13332">
    <property type="entry name" value="Fil_haemagg_2"/>
    <property type="match status" value="1"/>
</dbReference>
<name>F9ERJ3_9FUSO</name>
<dbReference type="EMBL" id="AFQD01000591">
    <property type="protein sequence ID" value="EGQ77054.1"/>
    <property type="molecule type" value="Genomic_DNA"/>
</dbReference>
<evidence type="ECO:0008006" key="3">
    <source>
        <dbReference type="Google" id="ProtNLM"/>
    </source>
</evidence>
<evidence type="ECO:0000313" key="2">
    <source>
        <dbReference type="Proteomes" id="UP000005392"/>
    </source>
</evidence>